<dbReference type="InterPro" id="IPR041118">
    <property type="entry name" value="Rx_N"/>
</dbReference>
<dbReference type="AlphaFoldDB" id="A0A392TK60"/>
<dbReference type="GO" id="GO:0006952">
    <property type="term" value="P:defense response"/>
    <property type="evidence" value="ECO:0007669"/>
    <property type="project" value="UniProtKB-KW"/>
</dbReference>
<keyword evidence="1" id="KW-0677">Repeat</keyword>
<sequence>VLKLTVLETKLLTLHSVLQDAEQKQFFNPEVKQWLDELYDVVSTAEDLFDEIGYSYLQCKVENTQSLHDFEYNSEMAIICLKLQALAEQ</sequence>
<evidence type="ECO:0000259" key="4">
    <source>
        <dbReference type="Pfam" id="PF18052"/>
    </source>
</evidence>
<accession>A0A392TK60</accession>
<keyword evidence="3" id="KW-0611">Plant defense</keyword>
<evidence type="ECO:0000313" key="6">
    <source>
        <dbReference type="Proteomes" id="UP000265520"/>
    </source>
</evidence>
<keyword evidence="6" id="KW-1185">Reference proteome</keyword>
<dbReference type="EMBL" id="LXQA010583142">
    <property type="protein sequence ID" value="MCI60526.1"/>
    <property type="molecule type" value="Genomic_DNA"/>
</dbReference>
<protein>
    <submittedName>
        <fullName evidence="5">Putative CC-NBS-LRR resistance protein</fullName>
    </submittedName>
</protein>
<organism evidence="5 6">
    <name type="scientific">Trifolium medium</name>
    <dbReference type="NCBI Taxonomy" id="97028"/>
    <lineage>
        <taxon>Eukaryota</taxon>
        <taxon>Viridiplantae</taxon>
        <taxon>Streptophyta</taxon>
        <taxon>Embryophyta</taxon>
        <taxon>Tracheophyta</taxon>
        <taxon>Spermatophyta</taxon>
        <taxon>Magnoliopsida</taxon>
        <taxon>eudicotyledons</taxon>
        <taxon>Gunneridae</taxon>
        <taxon>Pentapetalae</taxon>
        <taxon>rosids</taxon>
        <taxon>fabids</taxon>
        <taxon>Fabales</taxon>
        <taxon>Fabaceae</taxon>
        <taxon>Papilionoideae</taxon>
        <taxon>50 kb inversion clade</taxon>
        <taxon>NPAAA clade</taxon>
        <taxon>Hologalegina</taxon>
        <taxon>IRL clade</taxon>
        <taxon>Trifolieae</taxon>
        <taxon>Trifolium</taxon>
    </lineage>
</organism>
<feature type="domain" description="Disease resistance N-terminal" evidence="4">
    <location>
        <begin position="5"/>
        <end position="66"/>
    </location>
</feature>
<evidence type="ECO:0000256" key="3">
    <source>
        <dbReference type="ARBA" id="ARBA00022821"/>
    </source>
</evidence>
<evidence type="ECO:0000256" key="1">
    <source>
        <dbReference type="ARBA" id="ARBA00022737"/>
    </source>
</evidence>
<dbReference type="GO" id="GO:0000166">
    <property type="term" value="F:nucleotide binding"/>
    <property type="evidence" value="ECO:0007669"/>
    <property type="project" value="UniProtKB-KW"/>
</dbReference>
<name>A0A392TK60_9FABA</name>
<dbReference type="Gene3D" id="1.20.5.4130">
    <property type="match status" value="1"/>
</dbReference>
<dbReference type="Proteomes" id="UP000265520">
    <property type="component" value="Unassembled WGS sequence"/>
</dbReference>
<keyword evidence="2" id="KW-0547">Nucleotide-binding</keyword>
<feature type="non-terminal residue" evidence="5">
    <location>
        <position position="1"/>
    </location>
</feature>
<evidence type="ECO:0000313" key="5">
    <source>
        <dbReference type="EMBL" id="MCI60526.1"/>
    </source>
</evidence>
<dbReference type="Pfam" id="PF18052">
    <property type="entry name" value="Rx_N"/>
    <property type="match status" value="1"/>
</dbReference>
<feature type="non-terminal residue" evidence="5">
    <location>
        <position position="89"/>
    </location>
</feature>
<evidence type="ECO:0000256" key="2">
    <source>
        <dbReference type="ARBA" id="ARBA00022741"/>
    </source>
</evidence>
<reference evidence="5 6" key="1">
    <citation type="journal article" date="2018" name="Front. Plant Sci.">
        <title>Red Clover (Trifolium pratense) and Zigzag Clover (T. medium) - A Picture of Genomic Similarities and Differences.</title>
        <authorList>
            <person name="Dluhosova J."/>
            <person name="Istvanek J."/>
            <person name="Nedelnik J."/>
            <person name="Repkova J."/>
        </authorList>
    </citation>
    <scope>NUCLEOTIDE SEQUENCE [LARGE SCALE GENOMIC DNA]</scope>
    <source>
        <strain evidence="6">cv. 10/8</strain>
        <tissue evidence="5">Leaf</tissue>
    </source>
</reference>
<proteinExistence type="predicted"/>
<comment type="caution">
    <text evidence="5">The sequence shown here is derived from an EMBL/GenBank/DDBJ whole genome shotgun (WGS) entry which is preliminary data.</text>
</comment>